<dbReference type="Gene3D" id="1.10.1740.10">
    <property type="match status" value="1"/>
</dbReference>
<dbReference type="RefSeq" id="WP_207337787.1">
    <property type="nucleotide sequence ID" value="NZ_JAFMYU010000023.1"/>
</dbReference>
<evidence type="ECO:0000313" key="7">
    <source>
        <dbReference type="Proteomes" id="UP000664795"/>
    </source>
</evidence>
<dbReference type="PANTHER" id="PTHR43133:SF8">
    <property type="entry name" value="RNA POLYMERASE SIGMA FACTOR HI_1459-RELATED"/>
    <property type="match status" value="1"/>
</dbReference>
<dbReference type="InterPro" id="IPR039425">
    <property type="entry name" value="RNA_pol_sigma-70-like"/>
</dbReference>
<dbReference type="InterPro" id="IPR013325">
    <property type="entry name" value="RNA_pol_sigma_r2"/>
</dbReference>
<dbReference type="EMBL" id="JAFMYU010000023">
    <property type="protein sequence ID" value="MBO0933822.1"/>
    <property type="molecule type" value="Genomic_DNA"/>
</dbReference>
<evidence type="ECO:0000256" key="5">
    <source>
        <dbReference type="ARBA" id="ARBA00023163"/>
    </source>
</evidence>
<keyword evidence="3" id="KW-0731">Sigma factor</keyword>
<keyword evidence="5" id="KW-0804">Transcription</keyword>
<dbReference type="GO" id="GO:0006352">
    <property type="term" value="P:DNA-templated transcription initiation"/>
    <property type="evidence" value="ECO:0007669"/>
    <property type="project" value="InterPro"/>
</dbReference>
<sequence>MASFSSQRTLYEALLRYDEAAFEHLYRLLYNPLTGYVREWTGYASGPELTHDIRDLVQETVIAFLFALKTGQYQWHNDAQLTTYAIGIGRNLWREQQRKRQRLLTLFNTPPDTLPDTDDPPDADEVSFASRREAVEQGLAQLGEKCRRAIELYYWQKRPMQEIALLLGWANEAVARKEKSLCLKKLRAKLPPQL</sequence>
<dbReference type="Proteomes" id="UP000664795">
    <property type="component" value="Unassembled WGS sequence"/>
</dbReference>
<evidence type="ECO:0000256" key="3">
    <source>
        <dbReference type="ARBA" id="ARBA00023082"/>
    </source>
</evidence>
<protein>
    <submittedName>
        <fullName evidence="6">Sigma-70 family RNA polymerase sigma factor</fullName>
    </submittedName>
</protein>
<gene>
    <name evidence="6" type="ORF">J2I48_22630</name>
</gene>
<dbReference type="InterPro" id="IPR014284">
    <property type="entry name" value="RNA_pol_sigma-70_dom"/>
</dbReference>
<dbReference type="InterPro" id="IPR013324">
    <property type="entry name" value="RNA_pol_sigma_r3/r4-like"/>
</dbReference>
<dbReference type="PANTHER" id="PTHR43133">
    <property type="entry name" value="RNA POLYMERASE ECF-TYPE SIGMA FACTO"/>
    <property type="match status" value="1"/>
</dbReference>
<dbReference type="Gene3D" id="1.10.10.10">
    <property type="entry name" value="Winged helix-like DNA-binding domain superfamily/Winged helix DNA-binding domain"/>
    <property type="match status" value="1"/>
</dbReference>
<evidence type="ECO:0000313" key="6">
    <source>
        <dbReference type="EMBL" id="MBO0933822.1"/>
    </source>
</evidence>
<evidence type="ECO:0000256" key="1">
    <source>
        <dbReference type="ARBA" id="ARBA00010641"/>
    </source>
</evidence>
<keyword evidence="4" id="KW-0238">DNA-binding</keyword>
<comment type="similarity">
    <text evidence="1">Belongs to the sigma-70 factor family. ECF subfamily.</text>
</comment>
<keyword evidence="7" id="KW-1185">Reference proteome</keyword>
<dbReference type="InterPro" id="IPR036388">
    <property type="entry name" value="WH-like_DNA-bd_sf"/>
</dbReference>
<organism evidence="6 7">
    <name type="scientific">Fibrella aquatilis</name>
    <dbReference type="NCBI Taxonomy" id="2817059"/>
    <lineage>
        <taxon>Bacteria</taxon>
        <taxon>Pseudomonadati</taxon>
        <taxon>Bacteroidota</taxon>
        <taxon>Cytophagia</taxon>
        <taxon>Cytophagales</taxon>
        <taxon>Spirosomataceae</taxon>
        <taxon>Fibrella</taxon>
    </lineage>
</organism>
<proteinExistence type="inferred from homology"/>
<reference evidence="6 7" key="1">
    <citation type="submission" date="2021-03" db="EMBL/GenBank/DDBJ databases">
        <title>Fibrella sp. HMF5036 genome sequencing and assembly.</title>
        <authorList>
            <person name="Kang H."/>
            <person name="Kim H."/>
            <person name="Bae S."/>
            <person name="Joh K."/>
        </authorList>
    </citation>
    <scope>NUCLEOTIDE SEQUENCE [LARGE SCALE GENOMIC DNA]</scope>
    <source>
        <strain evidence="6 7">HMF5036</strain>
    </source>
</reference>
<dbReference type="NCBIfam" id="TIGR02937">
    <property type="entry name" value="sigma70-ECF"/>
    <property type="match status" value="1"/>
</dbReference>
<dbReference type="GO" id="GO:0003677">
    <property type="term" value="F:DNA binding"/>
    <property type="evidence" value="ECO:0007669"/>
    <property type="project" value="UniProtKB-KW"/>
</dbReference>
<dbReference type="SUPFAM" id="SSF88946">
    <property type="entry name" value="Sigma2 domain of RNA polymerase sigma factors"/>
    <property type="match status" value="1"/>
</dbReference>
<evidence type="ECO:0000256" key="4">
    <source>
        <dbReference type="ARBA" id="ARBA00023125"/>
    </source>
</evidence>
<dbReference type="GO" id="GO:0016987">
    <property type="term" value="F:sigma factor activity"/>
    <property type="evidence" value="ECO:0007669"/>
    <property type="project" value="UniProtKB-KW"/>
</dbReference>
<accession>A0A939G7F9</accession>
<keyword evidence="2" id="KW-0805">Transcription regulation</keyword>
<evidence type="ECO:0000256" key="2">
    <source>
        <dbReference type="ARBA" id="ARBA00023015"/>
    </source>
</evidence>
<comment type="caution">
    <text evidence="6">The sequence shown here is derived from an EMBL/GenBank/DDBJ whole genome shotgun (WGS) entry which is preliminary data.</text>
</comment>
<name>A0A939G7F9_9BACT</name>
<dbReference type="AlphaFoldDB" id="A0A939G7F9"/>
<dbReference type="SUPFAM" id="SSF88659">
    <property type="entry name" value="Sigma3 and sigma4 domains of RNA polymerase sigma factors"/>
    <property type="match status" value="1"/>
</dbReference>